<organism evidence="1 2">
    <name type="scientific">Cercophora newfieldiana</name>
    <dbReference type="NCBI Taxonomy" id="92897"/>
    <lineage>
        <taxon>Eukaryota</taxon>
        <taxon>Fungi</taxon>
        <taxon>Dikarya</taxon>
        <taxon>Ascomycota</taxon>
        <taxon>Pezizomycotina</taxon>
        <taxon>Sordariomycetes</taxon>
        <taxon>Sordariomycetidae</taxon>
        <taxon>Sordariales</taxon>
        <taxon>Lasiosphaeriaceae</taxon>
        <taxon>Cercophora</taxon>
    </lineage>
</organism>
<dbReference type="AlphaFoldDB" id="A0AA39XST6"/>
<protein>
    <submittedName>
        <fullName evidence="1">Uncharacterized protein</fullName>
    </submittedName>
</protein>
<dbReference type="EMBL" id="JAULSV010000007">
    <property type="protein sequence ID" value="KAK0639583.1"/>
    <property type="molecule type" value="Genomic_DNA"/>
</dbReference>
<name>A0AA39XST6_9PEZI</name>
<evidence type="ECO:0000313" key="2">
    <source>
        <dbReference type="Proteomes" id="UP001174936"/>
    </source>
</evidence>
<gene>
    <name evidence="1" type="ORF">B0T16DRAFT_246019</name>
</gene>
<proteinExistence type="predicted"/>
<accession>A0AA39XST6</accession>
<sequence length="221" mass="25331">MSGRYRRLIEGLREEGGIGFGIRSFNDATHADPHERDIHLAEQRNWISEKHGYPHPGLRLPVWAGEAVFTYAPDHWGCILADRTELVDERPHRQDTEDYFLRSELLACVTLLRRQMNTPVWESGHPVLCRNPEFVRWNLNEKPGRINVTVVTFTLYHARVVQASCNASASAPSLDLSLRASHSLQETLPVVWLLRSCRGYSVRFNRGCQVSDRECQLGITR</sequence>
<dbReference type="Proteomes" id="UP001174936">
    <property type="component" value="Unassembled WGS sequence"/>
</dbReference>
<reference evidence="1" key="1">
    <citation type="submission" date="2023-06" db="EMBL/GenBank/DDBJ databases">
        <title>Genome-scale phylogeny and comparative genomics of the fungal order Sordariales.</title>
        <authorList>
            <consortium name="Lawrence Berkeley National Laboratory"/>
            <person name="Hensen N."/>
            <person name="Bonometti L."/>
            <person name="Westerberg I."/>
            <person name="Brannstrom I.O."/>
            <person name="Guillou S."/>
            <person name="Cros-Aarteil S."/>
            <person name="Calhoun S."/>
            <person name="Haridas S."/>
            <person name="Kuo A."/>
            <person name="Mondo S."/>
            <person name="Pangilinan J."/>
            <person name="Riley R."/>
            <person name="Labutti K."/>
            <person name="Andreopoulos B."/>
            <person name="Lipzen A."/>
            <person name="Chen C."/>
            <person name="Yanf M."/>
            <person name="Daum C."/>
            <person name="Ng V."/>
            <person name="Clum A."/>
            <person name="Steindorff A."/>
            <person name="Ohm R."/>
            <person name="Martin F."/>
            <person name="Silar P."/>
            <person name="Natvig D."/>
            <person name="Lalanne C."/>
            <person name="Gautier V."/>
            <person name="Ament-Velasquez S.L."/>
            <person name="Kruys A."/>
            <person name="Hutchinson M.I."/>
            <person name="Powell A.J."/>
            <person name="Barry K."/>
            <person name="Miller A.N."/>
            <person name="Grigoriev I.V."/>
            <person name="Debuchy R."/>
            <person name="Gladieux P."/>
            <person name="Thoren M.H."/>
            <person name="Johannesson H."/>
        </authorList>
    </citation>
    <scope>NUCLEOTIDE SEQUENCE</scope>
    <source>
        <strain evidence="1">SMH2532-1</strain>
    </source>
</reference>
<comment type="caution">
    <text evidence="1">The sequence shown here is derived from an EMBL/GenBank/DDBJ whole genome shotgun (WGS) entry which is preliminary data.</text>
</comment>
<keyword evidence="2" id="KW-1185">Reference proteome</keyword>
<evidence type="ECO:0000313" key="1">
    <source>
        <dbReference type="EMBL" id="KAK0639583.1"/>
    </source>
</evidence>